<gene>
    <name evidence="2" type="ORF">GPM918_LOCUS17434</name>
    <name evidence="3" type="ORF">SRO942_LOCUS17433</name>
</gene>
<dbReference type="EMBL" id="CAJOBC010004793">
    <property type="protein sequence ID" value="CAF3840970.1"/>
    <property type="molecule type" value="Genomic_DNA"/>
</dbReference>
<dbReference type="SUPFAM" id="SSF56219">
    <property type="entry name" value="DNase I-like"/>
    <property type="match status" value="1"/>
</dbReference>
<dbReference type="Proteomes" id="UP000681722">
    <property type="component" value="Unassembled WGS sequence"/>
</dbReference>
<dbReference type="OrthoDB" id="416454at2759"/>
<evidence type="ECO:0000313" key="3">
    <source>
        <dbReference type="EMBL" id="CAF3840970.1"/>
    </source>
</evidence>
<comment type="caution">
    <text evidence="2">The sequence shown here is derived from an EMBL/GenBank/DDBJ whole genome shotgun (WGS) entry which is preliminary data.</text>
</comment>
<evidence type="ECO:0000313" key="4">
    <source>
        <dbReference type="Proteomes" id="UP000663829"/>
    </source>
</evidence>
<dbReference type="EMBL" id="CAJNOQ010004793">
    <property type="protein sequence ID" value="CAF1074238.1"/>
    <property type="molecule type" value="Genomic_DNA"/>
</dbReference>
<organism evidence="2 4">
    <name type="scientific">Didymodactylos carnosus</name>
    <dbReference type="NCBI Taxonomy" id="1234261"/>
    <lineage>
        <taxon>Eukaryota</taxon>
        <taxon>Metazoa</taxon>
        <taxon>Spiralia</taxon>
        <taxon>Gnathifera</taxon>
        <taxon>Rotifera</taxon>
        <taxon>Eurotatoria</taxon>
        <taxon>Bdelloidea</taxon>
        <taxon>Philodinida</taxon>
        <taxon>Philodinidae</taxon>
        <taxon>Didymodactylos</taxon>
    </lineage>
</organism>
<evidence type="ECO:0000313" key="2">
    <source>
        <dbReference type="EMBL" id="CAF1074238.1"/>
    </source>
</evidence>
<dbReference type="AlphaFoldDB" id="A0A814M623"/>
<dbReference type="GO" id="GO:0003824">
    <property type="term" value="F:catalytic activity"/>
    <property type="evidence" value="ECO:0007669"/>
    <property type="project" value="InterPro"/>
</dbReference>
<dbReference type="PANTHER" id="PTHR36688">
    <property type="entry name" value="ENDO/EXONUCLEASE/PHOSPHATASE DOMAIN-CONTAINING PROTEIN"/>
    <property type="match status" value="1"/>
</dbReference>
<accession>A0A814M623</accession>
<dbReference type="PANTHER" id="PTHR36688:SF2">
    <property type="entry name" value="ENDONUCLEASE_EXONUCLEASE_PHOSPHATASE DOMAIN-CONTAINING PROTEIN"/>
    <property type="match status" value="1"/>
</dbReference>
<protein>
    <recommendedName>
        <fullName evidence="1">Endonuclease/exonuclease/phosphatase domain-containing protein</fullName>
    </recommendedName>
</protein>
<sequence length="656" mass="76888">MYRRLIKLSIKALLKIKNLNDNYVIMGDLNTPHVQLGCSKTNRNGHVLYKWLQDHSTQVIGSNEATYIQEGYVEKLDWVLADVEPSLLYSHFQTHPLLGTIKSGHKPITYTVDCSPDSRPTECARQQHIFPQANWSLYYIELNKLLSRREPKEVRTTENLIDYSHFITDCITKACQLSIPEKHPNNELIKKEYYKHRLLVQNSLSNDRRNHFKQLLNTLSTTKIKGNKLWSLVNRFQGKRANRELKYQFKYKNTTTTFDKEKVDMFKSYFETLYDKRPNNHIEQFDIESAVRNETKRLSEIESFPHPAITNEELKTAISRFGNTAVGHDGIHNKCLKKFTKLLLQHVVALFNSSFKLGYVPTQWKLGHIILIQKPDKNPNDPESYRPISLLSCLGKLTERIVKQRLSDFAEQHKLLPDYQSGFRKNDTALWSSANTIKSLAIRLQESVDQFVRWCQLWNLEIQENKTKLIHFTKHPRKKYKTRLIATINGQQITHTNEVKYLGVTFDRCLKFSKHIQEIKRKTSTRLGLIRYLAKNAGENSERSLLLVYKSLVHSLLTYAAPIFINTADYKYWNKIQMIENKGLRYVPKVPRQLVLDSLPRTITRSPASRFEPRIFEINVTSTYDQIFQSKYDFNAKVHRDNRQHSKFIGLPRMIQ</sequence>
<keyword evidence="4" id="KW-1185">Reference proteome</keyword>
<dbReference type="Proteomes" id="UP000663829">
    <property type="component" value="Unassembled WGS sequence"/>
</dbReference>
<dbReference type="InterPro" id="IPR052560">
    <property type="entry name" value="RdDP_mobile_element"/>
</dbReference>
<proteinExistence type="predicted"/>
<name>A0A814M623_9BILA</name>
<dbReference type="InterPro" id="IPR005135">
    <property type="entry name" value="Endo/exonuclease/phosphatase"/>
</dbReference>
<feature type="domain" description="Endonuclease/exonuclease/phosphatase" evidence="1">
    <location>
        <begin position="11"/>
        <end position="107"/>
    </location>
</feature>
<evidence type="ECO:0000259" key="1">
    <source>
        <dbReference type="Pfam" id="PF14529"/>
    </source>
</evidence>
<reference evidence="2" key="1">
    <citation type="submission" date="2021-02" db="EMBL/GenBank/DDBJ databases">
        <authorList>
            <person name="Nowell W R."/>
        </authorList>
    </citation>
    <scope>NUCLEOTIDE SEQUENCE</scope>
</reference>
<dbReference type="InterPro" id="IPR036691">
    <property type="entry name" value="Endo/exonu/phosph_ase_sf"/>
</dbReference>
<dbReference type="Pfam" id="PF14529">
    <property type="entry name" value="Exo_endo_phos_2"/>
    <property type="match status" value="1"/>
</dbReference>
<dbReference type="Gene3D" id="3.60.10.10">
    <property type="entry name" value="Endonuclease/exonuclease/phosphatase"/>
    <property type="match status" value="1"/>
</dbReference>